<protein>
    <submittedName>
        <fullName evidence="1">(northern house mosquito) hypothetical protein</fullName>
    </submittedName>
</protein>
<reference evidence="1" key="1">
    <citation type="submission" date="2021-05" db="EMBL/GenBank/DDBJ databases">
        <authorList>
            <person name="Alioto T."/>
            <person name="Alioto T."/>
            <person name="Gomez Garrido J."/>
        </authorList>
    </citation>
    <scope>NUCLEOTIDE SEQUENCE</scope>
</reference>
<dbReference type="EMBL" id="HBUE01132328">
    <property type="protein sequence ID" value="CAG6497034.1"/>
    <property type="molecule type" value="Transcribed_RNA"/>
</dbReference>
<proteinExistence type="predicted"/>
<sequence length="111" mass="12816">MSFRYILQVLIITNRFLGFFRVIQSYVKALNISAAYLKLIKIGYIDLFRGISLSPINSSDFFHLRKCYVKILNSSATYLKLIKQRKSALNGPYANFRGFLSSPIDSLEFFT</sequence>
<evidence type="ECO:0000313" key="1">
    <source>
        <dbReference type="EMBL" id="CAG6497034.1"/>
    </source>
</evidence>
<accession>A0A8D8CMA0</accession>
<name>A0A8D8CMA0_CULPI</name>
<organism evidence="1">
    <name type="scientific">Culex pipiens</name>
    <name type="common">House mosquito</name>
    <dbReference type="NCBI Taxonomy" id="7175"/>
    <lineage>
        <taxon>Eukaryota</taxon>
        <taxon>Metazoa</taxon>
        <taxon>Ecdysozoa</taxon>
        <taxon>Arthropoda</taxon>
        <taxon>Hexapoda</taxon>
        <taxon>Insecta</taxon>
        <taxon>Pterygota</taxon>
        <taxon>Neoptera</taxon>
        <taxon>Endopterygota</taxon>
        <taxon>Diptera</taxon>
        <taxon>Nematocera</taxon>
        <taxon>Culicoidea</taxon>
        <taxon>Culicidae</taxon>
        <taxon>Culicinae</taxon>
        <taxon>Culicini</taxon>
        <taxon>Culex</taxon>
        <taxon>Culex</taxon>
    </lineage>
</organism>
<dbReference type="AlphaFoldDB" id="A0A8D8CMA0"/>